<name>A0AAU8JCV8_9CYAN</name>
<organism evidence="3">
    <name type="scientific">Planktothricoides raciborskii GIHE-MW2</name>
    <dbReference type="NCBI Taxonomy" id="2792601"/>
    <lineage>
        <taxon>Bacteria</taxon>
        <taxon>Bacillati</taxon>
        <taxon>Cyanobacteriota</taxon>
        <taxon>Cyanophyceae</taxon>
        <taxon>Oscillatoriophycideae</taxon>
        <taxon>Oscillatoriales</taxon>
        <taxon>Oscillatoriaceae</taxon>
        <taxon>Planktothricoides</taxon>
    </lineage>
</organism>
<feature type="domain" description="DUF5895" evidence="2">
    <location>
        <begin position="8"/>
        <end position="159"/>
    </location>
</feature>
<gene>
    <name evidence="3" type="ORF">ABWT76_005341</name>
</gene>
<proteinExistence type="predicted"/>
<dbReference type="AlphaFoldDB" id="A0AAU8JCV8"/>
<dbReference type="Pfam" id="PF19247">
    <property type="entry name" value="DUF5895"/>
    <property type="match status" value="1"/>
</dbReference>
<dbReference type="EMBL" id="CP159837">
    <property type="protein sequence ID" value="XCM36572.1"/>
    <property type="molecule type" value="Genomic_DNA"/>
</dbReference>
<reference evidence="3" key="1">
    <citation type="submission" date="2024-07" db="EMBL/GenBank/DDBJ databases">
        <authorList>
            <person name="Kim Y.J."/>
            <person name="Jeong J.Y."/>
        </authorList>
    </citation>
    <scope>NUCLEOTIDE SEQUENCE</scope>
    <source>
        <strain evidence="3">GIHE-MW2</strain>
    </source>
</reference>
<accession>A0AAU8JCV8</accession>
<dbReference type="InterPro" id="IPR045414">
    <property type="entry name" value="DUF5895"/>
</dbReference>
<sequence>MKSSATFDFEDEKFQAPPSDVLPWCQMINPRAGTDGLTSYGLAIKLDNAEAIGFTPDENWQEVEHEFSTGDVENLYISTTPRLVIVRRGAVCIKNRETGATIGRLMDHYDEFMADRLKFKTFTRHLIFFVGRDKKFLHQSPLRLSISGAAGASFGNSYRMVKGGQAVSGFTVELEKAYAEFRQQPFGQKSPLFHAHGIFCPLIQPETRGIGANKALVATTVDYEHPMGANFQDYIIASNSEESSIIQETFEQYEDFGQDIPKTEPEKPDTPSPIGSSYTFAGEEYEYEPLY</sequence>
<evidence type="ECO:0000256" key="1">
    <source>
        <dbReference type="SAM" id="MobiDB-lite"/>
    </source>
</evidence>
<evidence type="ECO:0000313" key="3">
    <source>
        <dbReference type="EMBL" id="XCM36572.1"/>
    </source>
</evidence>
<feature type="region of interest" description="Disordered" evidence="1">
    <location>
        <begin position="255"/>
        <end position="291"/>
    </location>
</feature>
<dbReference type="RefSeq" id="WP_054469011.1">
    <property type="nucleotide sequence ID" value="NZ_CP159837.1"/>
</dbReference>
<protein>
    <submittedName>
        <fullName evidence="3">DUF5895 domain-containing protein</fullName>
    </submittedName>
</protein>
<evidence type="ECO:0000259" key="2">
    <source>
        <dbReference type="Pfam" id="PF19247"/>
    </source>
</evidence>